<reference evidence="1" key="1">
    <citation type="journal article" date="2019" name="MBio">
        <title>Virus Genomes from Deep Sea Sediments Expand the Ocean Megavirome and Support Independent Origins of Viral Gigantism.</title>
        <authorList>
            <person name="Backstrom D."/>
            <person name="Yutin N."/>
            <person name="Jorgensen S.L."/>
            <person name="Dharamshi J."/>
            <person name="Homa F."/>
            <person name="Zaremba-Niedwiedzka K."/>
            <person name="Spang A."/>
            <person name="Wolf Y.I."/>
            <person name="Koonin E.V."/>
            <person name="Ettema T.J."/>
        </authorList>
    </citation>
    <scope>NUCLEOTIDE SEQUENCE</scope>
</reference>
<sequence>MKFIINGESLEALFDDWPEGSVFRLMYEGDKESEVFELNNPIMTKESIKLIIDVVTKNVTRKCVKNVDWHDLKYIVMYLGLGMSVDFIYPLLLTIEDRIEWYKDCETRRTYICRYDEKAEGKLTEVNRENMMKRDPNYNVIPTGSFINLKYRYMSLIRDLADDVIGSLSHIPRLFVAGGYSASKFNDFDQQWSDIDIFAYGPNALDHIKEGVKICLEMRGKNIDCNFPIPIRTQYSITVPIISGSSDLEFENTLVVQFILLESKSQFHILNRFDIDSTCIGFDISEPDKFLVLPRFIRAFETKSNITDPTRQSPTYVKRLIKYCKRGFAIAIPGYDEDESIISPRILKVLIKKTGVEKFKLIREMNLIGLQALLVSAMMKTNMSKSVSGHDYSSASCWGVKDMLVNVITSDIKSLNNTGVILGGQEVSFIIEDILNEGQREFIIGEKMEDYVLWPGRMISEIKVKNIKYIPKYLRIELMKDDPQDGMIGSVHQVKTSFY</sequence>
<evidence type="ECO:0000313" key="1">
    <source>
        <dbReference type="EMBL" id="QBK93177.1"/>
    </source>
</evidence>
<name>A0A481ZBL6_9VIRU</name>
<organism evidence="1">
    <name type="scientific">Pithovirus LCPAC403</name>
    <dbReference type="NCBI Taxonomy" id="2506596"/>
    <lineage>
        <taxon>Viruses</taxon>
        <taxon>Pithoviruses</taxon>
    </lineage>
</organism>
<gene>
    <name evidence="1" type="ORF">LCPAC403_03110</name>
</gene>
<protein>
    <submittedName>
        <fullName evidence="1">Ankyrin repeat protein</fullName>
    </submittedName>
</protein>
<accession>A0A481ZBL6</accession>
<proteinExistence type="predicted"/>
<dbReference type="EMBL" id="MK500590">
    <property type="protein sequence ID" value="QBK93177.1"/>
    <property type="molecule type" value="Genomic_DNA"/>
</dbReference>